<evidence type="ECO:0000256" key="4">
    <source>
        <dbReference type="ARBA" id="ARBA00022840"/>
    </source>
</evidence>
<dbReference type="Gramene" id="KCW90330">
    <property type="protein sequence ID" value="KCW90330"/>
    <property type="gene ID" value="EUGRSUZ_A02473"/>
</dbReference>
<sequence>MASRRVSKSNRLSLSSSRAANSPASSTTTSSKQNLETSIDGQSSPASSSARSKPQFFYSETFPSDSERSKENVTVTVRFRPLSPREIRQGEEIAWYADGETIVRNEHNPSIAYAYDRVFGPTTTTRHVYDVAAQHVISGAMEGINGTIFAYGVTSSGKTHTMHGDQRSPGIIPLAVKDAFSIIQETPNREFLLRVSYLEIYNEVVNDLLNPAGQNLRIREDAQGTFVEGIKEEVVLSPAHALSLIAAGEEHRHVGSTNFNLLSSRSHTIFTLTIESSPFGENSEGEAVTLSQLNLIDLAGSESSKVEATGIRRKEGSYINKSLLTLGTVISKLTDGRATHIPYRDSKLTRLLQSSLSGHGRVSLICTVTPSSSNSEETHNTLKFAHRAKHIEIQAAQNKIIDEKSLIKKYQNEIRRLKEELEQLKGIVTIPQRKDASGKDDILLLKQKLEDGQVKLQSRLEQEEEAKAALLGRIQRLTKLILVSTKDSPSSKFPHRPGHRRRHSFGEEELAYLPHKRRDLMLDDENIELYVSLEASCETADEPVKEEKKSKKHGLLNWLKPRKRDSGLGTLASTSDKSSGVKSISTPSTPQAESGNFLTESRNSQSLVTESSPVADILCESREDRDVREDNFLGQETPLSSIKSIDQIELLREQQKILSGELTLHLSALKRLSEEAARNPQKEQIHVEMKKLNDEINIKNEQIALLEKQIADSIVASHDKMGKHEVSQHITDLMAQLNEKSFELEVKTADNRVIQEQLNQKTRECEGLQGTITSLRQQLSDGLDLRKLSPSVSYSQRFAGVKSSLGELGLEKEDNLFTDKNEGSLVQRQATKIEELNRKVTELTESNQQLELRNQKLAEDSSYAKGLASAAAVELKALSEEVAKLMNHNERLTAELAASRNSQTPRRNNSSMIRNGRRESHIKRQDQSISPGVDMRREMAIIREREVAYEAALLEKDQRESELQKRVEESKQREAYLENELANMWVLVAKLKKSHGVETDIPDSAKENQR</sequence>
<dbReference type="GO" id="GO:0005524">
    <property type="term" value="F:ATP binding"/>
    <property type="evidence" value="ECO:0007669"/>
    <property type="project" value="UniProtKB-UniRule"/>
</dbReference>
<dbReference type="GO" id="GO:0003777">
    <property type="term" value="F:microtubule motor activity"/>
    <property type="evidence" value="ECO:0007669"/>
    <property type="project" value="InterPro"/>
</dbReference>
<dbReference type="Gene3D" id="3.40.850.10">
    <property type="entry name" value="Kinesin motor domain"/>
    <property type="match status" value="1"/>
</dbReference>
<dbReference type="SUPFAM" id="SSF52540">
    <property type="entry name" value="P-loop containing nucleoside triphosphate hydrolases"/>
    <property type="match status" value="1"/>
</dbReference>
<comment type="similarity">
    <text evidence="1">Belongs to the TRAFAC class myosin-kinesin ATPase superfamily. Kinesin family. KIN-7 subfamily.</text>
</comment>
<dbReference type="PROSITE" id="PS50067">
    <property type="entry name" value="KINESIN_MOTOR_2"/>
    <property type="match status" value="1"/>
</dbReference>
<feature type="region of interest" description="Disordered" evidence="9">
    <location>
        <begin position="895"/>
        <end position="930"/>
    </location>
</feature>
<keyword evidence="3 7" id="KW-0547">Nucleotide-binding</keyword>
<feature type="compositionally biased region" description="Basic residues" evidence="9">
    <location>
        <begin position="493"/>
        <end position="503"/>
    </location>
</feature>
<evidence type="ECO:0000256" key="2">
    <source>
        <dbReference type="ARBA" id="ARBA00022701"/>
    </source>
</evidence>
<dbReference type="InterPro" id="IPR019821">
    <property type="entry name" value="Kinesin_motor_CS"/>
</dbReference>
<dbReference type="KEGG" id="egr:104446106"/>
<dbReference type="InterPro" id="IPR027417">
    <property type="entry name" value="P-loop_NTPase"/>
</dbReference>
<evidence type="ECO:0000313" key="11">
    <source>
        <dbReference type="EMBL" id="KCW90330.1"/>
    </source>
</evidence>
<evidence type="ECO:0000256" key="3">
    <source>
        <dbReference type="ARBA" id="ARBA00022741"/>
    </source>
</evidence>
<dbReference type="PANTHER" id="PTHR47968">
    <property type="entry name" value="CENTROMERE PROTEIN E"/>
    <property type="match status" value="1"/>
</dbReference>
<reference evidence="11" key="1">
    <citation type="submission" date="2013-07" db="EMBL/GenBank/DDBJ databases">
        <title>The genome of Eucalyptus grandis.</title>
        <authorList>
            <person name="Schmutz J."/>
            <person name="Hayes R."/>
            <person name="Myburg A."/>
            <person name="Tuskan G."/>
            <person name="Grattapaglia D."/>
            <person name="Rokhsar D.S."/>
        </authorList>
    </citation>
    <scope>NUCLEOTIDE SEQUENCE</scope>
    <source>
        <tissue evidence="11">Leaf extractions</tissue>
    </source>
</reference>
<dbReference type="SMART" id="SM00129">
    <property type="entry name" value="KISc"/>
    <property type="match status" value="1"/>
</dbReference>
<feature type="region of interest" description="Disordered" evidence="9">
    <location>
        <begin position="1"/>
        <end position="72"/>
    </location>
</feature>
<evidence type="ECO:0000256" key="8">
    <source>
        <dbReference type="SAM" id="Coils"/>
    </source>
</evidence>
<evidence type="ECO:0000259" key="10">
    <source>
        <dbReference type="PROSITE" id="PS50067"/>
    </source>
</evidence>
<feature type="coiled-coil region" evidence="8">
    <location>
        <begin position="953"/>
        <end position="980"/>
    </location>
</feature>
<dbReference type="PANTHER" id="PTHR47968:SF9">
    <property type="entry name" value="KINESIN-LIKE PROTEIN KIN-7K, CHLOROPLASTIC ISOFORM X1"/>
    <property type="match status" value="1"/>
</dbReference>
<keyword evidence="2" id="KW-0493">Microtubule</keyword>
<dbReference type="InterPro" id="IPR001752">
    <property type="entry name" value="Kinesin_motor_dom"/>
</dbReference>
<dbReference type="OrthoDB" id="3176171at2759"/>
<protein>
    <recommendedName>
        <fullName evidence="10">Kinesin motor domain-containing protein</fullName>
    </recommendedName>
</protein>
<dbReference type="OMA" id="NEKTTEC"/>
<dbReference type="Pfam" id="PF00225">
    <property type="entry name" value="Kinesin"/>
    <property type="match status" value="1"/>
</dbReference>
<dbReference type="InParanoid" id="A0A059DJ25"/>
<evidence type="ECO:0000256" key="1">
    <source>
        <dbReference type="ARBA" id="ARBA00007310"/>
    </source>
</evidence>
<feature type="binding site" evidence="7">
    <location>
        <begin position="152"/>
        <end position="159"/>
    </location>
    <ligand>
        <name>ATP</name>
        <dbReference type="ChEBI" id="CHEBI:30616"/>
    </ligand>
</feature>
<evidence type="ECO:0000256" key="6">
    <source>
        <dbReference type="ARBA" id="ARBA00023175"/>
    </source>
</evidence>
<feature type="coiled-coil region" evidence="8">
    <location>
        <begin position="682"/>
        <end position="709"/>
    </location>
</feature>
<dbReference type="GO" id="GO:0008017">
    <property type="term" value="F:microtubule binding"/>
    <property type="evidence" value="ECO:0007669"/>
    <property type="project" value="InterPro"/>
</dbReference>
<dbReference type="PROSITE" id="PS00411">
    <property type="entry name" value="KINESIN_MOTOR_1"/>
    <property type="match status" value="1"/>
</dbReference>
<dbReference type="AlphaFoldDB" id="A0A059DJ25"/>
<dbReference type="PRINTS" id="PR00380">
    <property type="entry name" value="KINESINHEAVY"/>
</dbReference>
<feature type="coiled-coil region" evidence="8">
    <location>
        <begin position="393"/>
        <end position="480"/>
    </location>
</feature>
<feature type="domain" description="Kinesin motor" evidence="10">
    <location>
        <begin position="72"/>
        <end position="391"/>
    </location>
</feature>
<dbReference type="eggNOG" id="KOG0242">
    <property type="taxonomic scope" value="Eukaryota"/>
</dbReference>
<dbReference type="GO" id="GO:0005874">
    <property type="term" value="C:microtubule"/>
    <property type="evidence" value="ECO:0007669"/>
    <property type="project" value="UniProtKB-KW"/>
</dbReference>
<feature type="compositionally biased region" description="Polar residues" evidence="9">
    <location>
        <begin position="33"/>
        <end position="42"/>
    </location>
</feature>
<dbReference type="FunCoup" id="A0A059DJ25">
    <property type="interactions" value="884"/>
</dbReference>
<accession>A0A059DJ25</accession>
<feature type="compositionally biased region" description="Polar residues" evidence="9">
    <location>
        <begin position="571"/>
        <end position="610"/>
    </location>
</feature>
<feature type="compositionally biased region" description="Low complexity" evidence="9">
    <location>
        <begin position="43"/>
        <end position="52"/>
    </location>
</feature>
<dbReference type="STRING" id="71139.A0A059DJ25"/>
<feature type="compositionally biased region" description="Polar residues" evidence="9">
    <location>
        <begin position="899"/>
        <end position="913"/>
    </location>
</feature>
<feature type="region of interest" description="Disordered" evidence="9">
    <location>
        <begin position="566"/>
        <end position="610"/>
    </location>
</feature>
<proteinExistence type="inferred from homology"/>
<gene>
    <name evidence="11" type="ORF">EUGRSUZ_A02473</name>
</gene>
<keyword evidence="4 7" id="KW-0067">ATP-binding</keyword>
<organism evidence="11">
    <name type="scientific">Eucalyptus grandis</name>
    <name type="common">Flooded gum</name>
    <dbReference type="NCBI Taxonomy" id="71139"/>
    <lineage>
        <taxon>Eukaryota</taxon>
        <taxon>Viridiplantae</taxon>
        <taxon>Streptophyta</taxon>
        <taxon>Embryophyta</taxon>
        <taxon>Tracheophyta</taxon>
        <taxon>Spermatophyta</taxon>
        <taxon>Magnoliopsida</taxon>
        <taxon>eudicotyledons</taxon>
        <taxon>Gunneridae</taxon>
        <taxon>Pentapetalae</taxon>
        <taxon>rosids</taxon>
        <taxon>malvids</taxon>
        <taxon>Myrtales</taxon>
        <taxon>Myrtaceae</taxon>
        <taxon>Myrtoideae</taxon>
        <taxon>Eucalypteae</taxon>
        <taxon>Eucalyptus</taxon>
    </lineage>
</organism>
<feature type="compositionally biased region" description="Basic and acidic residues" evidence="9">
    <location>
        <begin position="916"/>
        <end position="926"/>
    </location>
</feature>
<dbReference type="EMBL" id="KK198753">
    <property type="protein sequence ID" value="KCW90330.1"/>
    <property type="molecule type" value="Genomic_DNA"/>
</dbReference>
<feature type="region of interest" description="Disordered" evidence="9">
    <location>
        <begin position="486"/>
        <end position="507"/>
    </location>
</feature>
<evidence type="ECO:0000256" key="5">
    <source>
        <dbReference type="ARBA" id="ARBA00023054"/>
    </source>
</evidence>
<keyword evidence="5 8" id="KW-0175">Coiled coil</keyword>
<dbReference type="GO" id="GO:0007018">
    <property type="term" value="P:microtubule-based movement"/>
    <property type="evidence" value="ECO:0007669"/>
    <property type="project" value="InterPro"/>
</dbReference>
<evidence type="ECO:0000256" key="9">
    <source>
        <dbReference type="SAM" id="MobiDB-lite"/>
    </source>
</evidence>
<keyword evidence="6 7" id="KW-0505">Motor protein</keyword>
<feature type="compositionally biased region" description="Low complexity" evidence="9">
    <location>
        <begin position="9"/>
        <end position="32"/>
    </location>
</feature>
<name>A0A059DJ25_EUCGR</name>
<evidence type="ECO:0000256" key="7">
    <source>
        <dbReference type="PROSITE-ProRule" id="PRU00283"/>
    </source>
</evidence>
<dbReference type="InterPro" id="IPR027640">
    <property type="entry name" value="Kinesin-like_fam"/>
</dbReference>
<dbReference type="FunFam" id="3.40.850.10:FF:000014">
    <property type="entry name" value="Kinesin-like protein KIN-7G"/>
    <property type="match status" value="1"/>
</dbReference>
<dbReference type="InterPro" id="IPR036961">
    <property type="entry name" value="Kinesin_motor_dom_sf"/>
</dbReference>
<dbReference type="CDD" id="cd01374">
    <property type="entry name" value="KISc_CENP_E"/>
    <property type="match status" value="1"/>
</dbReference>